<proteinExistence type="predicted"/>
<dbReference type="InterPro" id="IPR015424">
    <property type="entry name" value="PyrdxlP-dep_Trfase"/>
</dbReference>
<dbReference type="Gene3D" id="3.90.1150.10">
    <property type="entry name" value="Aspartate Aminotransferase, domain 1"/>
    <property type="match status" value="1"/>
</dbReference>
<keyword evidence="5" id="KW-1185">Reference proteome</keyword>
<evidence type="ECO:0000313" key="4">
    <source>
        <dbReference type="EMBL" id="KAK9915589.1"/>
    </source>
</evidence>
<accession>A0ABR2YW87</accession>
<gene>
    <name evidence="4" type="ORF">WJX75_001253</name>
</gene>
<dbReference type="EMBL" id="JALJOT010000004">
    <property type="protein sequence ID" value="KAK9915589.1"/>
    <property type="molecule type" value="Genomic_DNA"/>
</dbReference>
<organism evidence="4 5">
    <name type="scientific">Coccomyxa subellipsoidea</name>
    <dbReference type="NCBI Taxonomy" id="248742"/>
    <lineage>
        <taxon>Eukaryota</taxon>
        <taxon>Viridiplantae</taxon>
        <taxon>Chlorophyta</taxon>
        <taxon>core chlorophytes</taxon>
        <taxon>Trebouxiophyceae</taxon>
        <taxon>Trebouxiophyceae incertae sedis</taxon>
        <taxon>Coccomyxaceae</taxon>
        <taxon>Coccomyxa</taxon>
    </lineage>
</organism>
<comment type="caution">
    <text evidence="4">The sequence shown here is derived from an EMBL/GenBank/DDBJ whole genome shotgun (WGS) entry which is preliminary data.</text>
</comment>
<evidence type="ECO:0000313" key="5">
    <source>
        <dbReference type="Proteomes" id="UP001491310"/>
    </source>
</evidence>
<feature type="compositionally biased region" description="Low complexity" evidence="2">
    <location>
        <begin position="510"/>
        <end position="526"/>
    </location>
</feature>
<keyword evidence="1" id="KW-0663">Pyridoxal phosphate</keyword>
<evidence type="ECO:0000259" key="3">
    <source>
        <dbReference type="Pfam" id="PF00266"/>
    </source>
</evidence>
<dbReference type="Gene3D" id="3.40.640.10">
    <property type="entry name" value="Type I PLP-dependent aspartate aminotransferase-like (Major domain)"/>
    <property type="match status" value="1"/>
</dbReference>
<dbReference type="InterPro" id="IPR015422">
    <property type="entry name" value="PyrdxlP-dep_Trfase_small"/>
</dbReference>
<sequence length="526" mass="57203">MPEKDWEGTHPLLLVGKHFATKGLLIVAVWGVKHILWKHGKKNDGTGSDKCFRLYQNPSREFKPAAPRWLVEAASDAAEGEEHESPLENRFQELYGSNKGALEPGRAALGQMFTLDPSWHYLNHGSYGATTRFAAEVQQWWRDRCEQQPVLFHETEVLPALKAARDEVAELIGAQGRDVVPVTNATAAANIVISGLGLRRGDLLLMTNLTYPAVKNALARAAARSGAGLVEVLLPLHRLVGGPSYVAAAFEEALTAGRGRVKLAVLDHISSFPPYTFPVQRLCSLCKAAGAKVLLDGAHAVGARSLDVPSLGAHFYTSNLHKWLCTPKGSAFLWVAPSEQPRTLPLVTSHGYGLGFQGEFLWQGTSDVSAWLAVPAALRVIRAVGMDSWRRHNSSLLRDAVLLLSQAFQTEHVVGDDADEACMAAVELPSTLPLAASVADAAFLHELLRTRFKIEVPIACWEGRLWARISAQYYNTLEDYQALADALKDLISEGEAVECEEQGIPNDFRGSLANGSAHASNASSDR</sequence>
<dbReference type="PANTHER" id="PTHR43092">
    <property type="entry name" value="L-CYSTEINE DESULFHYDRASE"/>
    <property type="match status" value="1"/>
</dbReference>
<evidence type="ECO:0000256" key="2">
    <source>
        <dbReference type="SAM" id="MobiDB-lite"/>
    </source>
</evidence>
<dbReference type="Proteomes" id="UP001491310">
    <property type="component" value="Unassembled WGS sequence"/>
</dbReference>
<dbReference type="Pfam" id="PF00266">
    <property type="entry name" value="Aminotran_5"/>
    <property type="match status" value="1"/>
</dbReference>
<reference evidence="4 5" key="1">
    <citation type="journal article" date="2024" name="Nat. Commun.">
        <title>Phylogenomics reveals the evolutionary origins of lichenization in chlorophyte algae.</title>
        <authorList>
            <person name="Puginier C."/>
            <person name="Libourel C."/>
            <person name="Otte J."/>
            <person name="Skaloud P."/>
            <person name="Haon M."/>
            <person name="Grisel S."/>
            <person name="Petersen M."/>
            <person name="Berrin J.G."/>
            <person name="Delaux P.M."/>
            <person name="Dal Grande F."/>
            <person name="Keller J."/>
        </authorList>
    </citation>
    <scope>NUCLEOTIDE SEQUENCE [LARGE SCALE GENOMIC DNA]</scope>
    <source>
        <strain evidence="4 5">SAG 216-7</strain>
    </source>
</reference>
<name>A0ABR2YW87_9CHLO</name>
<feature type="domain" description="Aminotransferase class V" evidence="3">
    <location>
        <begin position="159"/>
        <end position="416"/>
    </location>
</feature>
<dbReference type="PANTHER" id="PTHR43092:SF2">
    <property type="entry name" value="HERCYNYLCYSTEINE SULFOXIDE LYASE"/>
    <property type="match status" value="1"/>
</dbReference>
<dbReference type="SUPFAM" id="SSF53383">
    <property type="entry name" value="PLP-dependent transferases"/>
    <property type="match status" value="1"/>
</dbReference>
<protein>
    <recommendedName>
        <fullName evidence="3">Aminotransferase class V domain-containing protein</fullName>
    </recommendedName>
</protein>
<dbReference type="InterPro" id="IPR000192">
    <property type="entry name" value="Aminotrans_V_dom"/>
</dbReference>
<feature type="region of interest" description="Disordered" evidence="2">
    <location>
        <begin position="507"/>
        <end position="526"/>
    </location>
</feature>
<evidence type="ECO:0000256" key="1">
    <source>
        <dbReference type="ARBA" id="ARBA00022898"/>
    </source>
</evidence>
<dbReference type="InterPro" id="IPR015421">
    <property type="entry name" value="PyrdxlP-dep_Trfase_major"/>
</dbReference>